<feature type="transmembrane region" description="Helical" evidence="10">
    <location>
        <begin position="420"/>
        <end position="441"/>
    </location>
</feature>
<feature type="domain" description="NADH:quinone oxidoreductase/Mrp antiporter transmembrane" evidence="11">
    <location>
        <begin position="140"/>
        <end position="430"/>
    </location>
</feature>
<organism evidence="12 13">
    <name type="scientific">Methylomicrobium album BG8</name>
    <dbReference type="NCBI Taxonomy" id="686340"/>
    <lineage>
        <taxon>Bacteria</taxon>
        <taxon>Pseudomonadati</taxon>
        <taxon>Pseudomonadota</taxon>
        <taxon>Gammaproteobacteria</taxon>
        <taxon>Methylococcales</taxon>
        <taxon>Methylococcaceae</taxon>
        <taxon>Methylomicrobium</taxon>
    </lineage>
</organism>
<proteinExistence type="inferred from homology"/>
<evidence type="ECO:0000256" key="9">
    <source>
        <dbReference type="RuleBase" id="RU000320"/>
    </source>
</evidence>
<evidence type="ECO:0000256" key="7">
    <source>
        <dbReference type="ARBA" id="ARBA00031584"/>
    </source>
</evidence>
<dbReference type="HOGENOM" id="CLU_007100_4_4_6"/>
<dbReference type="EMBL" id="CM001475">
    <property type="protein sequence ID" value="EIC29730.1"/>
    <property type="molecule type" value="Genomic_DNA"/>
</dbReference>
<dbReference type="GO" id="GO:0016020">
    <property type="term" value="C:membrane"/>
    <property type="evidence" value="ECO:0007669"/>
    <property type="project" value="UniProtKB-SubCell"/>
</dbReference>
<feature type="transmembrane region" description="Helical" evidence="10">
    <location>
        <begin position="121"/>
        <end position="139"/>
    </location>
</feature>
<feature type="transmembrane region" description="Helical" evidence="10">
    <location>
        <begin position="12"/>
        <end position="33"/>
    </location>
</feature>
<evidence type="ECO:0000256" key="8">
    <source>
        <dbReference type="ARBA" id="ARBA00032798"/>
    </source>
</evidence>
<feature type="transmembrane region" description="Helical" evidence="10">
    <location>
        <begin position="82"/>
        <end position="109"/>
    </location>
</feature>
<dbReference type="GO" id="GO:0042773">
    <property type="term" value="P:ATP synthesis coupled electron transport"/>
    <property type="evidence" value="ECO:0007669"/>
    <property type="project" value="InterPro"/>
</dbReference>
<dbReference type="NCBIfam" id="TIGR01972">
    <property type="entry name" value="NDH_I_M"/>
    <property type="match status" value="1"/>
</dbReference>
<evidence type="ECO:0000256" key="6">
    <source>
        <dbReference type="ARBA" id="ARBA00023136"/>
    </source>
</evidence>
<dbReference type="AlphaFoldDB" id="H8GPV1"/>
<feature type="transmembrane region" description="Helical" evidence="10">
    <location>
        <begin position="468"/>
        <end position="484"/>
    </location>
</feature>
<dbReference type="InterPro" id="IPR001750">
    <property type="entry name" value="ND/Mrp_TM"/>
</dbReference>
<evidence type="ECO:0000313" key="12">
    <source>
        <dbReference type="EMBL" id="EIC29730.1"/>
    </source>
</evidence>
<feature type="transmembrane region" description="Helical" evidence="10">
    <location>
        <begin position="375"/>
        <end position="397"/>
    </location>
</feature>
<feature type="transmembrane region" description="Helical" evidence="10">
    <location>
        <begin position="222"/>
        <end position="241"/>
    </location>
</feature>
<dbReference type="GO" id="GO:0012505">
    <property type="term" value="C:endomembrane system"/>
    <property type="evidence" value="ECO:0007669"/>
    <property type="project" value="UniProtKB-SubCell"/>
</dbReference>
<feature type="transmembrane region" description="Helical" evidence="10">
    <location>
        <begin position="253"/>
        <end position="276"/>
    </location>
</feature>
<dbReference type="RefSeq" id="WP_005371816.1">
    <property type="nucleotide sequence ID" value="NZ_CM001475.1"/>
</dbReference>
<evidence type="ECO:0000256" key="5">
    <source>
        <dbReference type="ARBA" id="ARBA00022989"/>
    </source>
</evidence>
<dbReference type="GO" id="GO:0015990">
    <property type="term" value="P:electron transport coupled proton transport"/>
    <property type="evidence" value="ECO:0007669"/>
    <property type="project" value="TreeGrafter"/>
</dbReference>
<dbReference type="Proteomes" id="UP000005090">
    <property type="component" value="Chromosome"/>
</dbReference>
<feature type="transmembrane region" description="Helical" evidence="10">
    <location>
        <begin position="178"/>
        <end position="198"/>
    </location>
</feature>
<dbReference type="PANTHER" id="PTHR43507">
    <property type="entry name" value="NADH-UBIQUINONE OXIDOREDUCTASE CHAIN 4"/>
    <property type="match status" value="1"/>
</dbReference>
<accession>H8GPV1</accession>
<dbReference type="PANTHER" id="PTHR43507:SF1">
    <property type="entry name" value="NADH-UBIQUINONE OXIDOREDUCTASE CHAIN 4"/>
    <property type="match status" value="1"/>
</dbReference>
<dbReference type="Pfam" id="PF00361">
    <property type="entry name" value="Proton_antipo_M"/>
    <property type="match status" value="1"/>
</dbReference>
<evidence type="ECO:0000256" key="4">
    <source>
        <dbReference type="ARBA" id="ARBA00022692"/>
    </source>
</evidence>
<dbReference type="InterPro" id="IPR010227">
    <property type="entry name" value="NADH_Q_OxRdtase_chainM/4"/>
</dbReference>
<dbReference type="PRINTS" id="PR01437">
    <property type="entry name" value="NUOXDRDTASE4"/>
</dbReference>
<feature type="transmembrane region" description="Helical" evidence="10">
    <location>
        <begin position="145"/>
        <end position="166"/>
    </location>
</feature>
<feature type="transmembrane region" description="Helical" evidence="10">
    <location>
        <begin position="314"/>
        <end position="336"/>
    </location>
</feature>
<gene>
    <name evidence="12" type="ORF">Metal_1965</name>
</gene>
<evidence type="ECO:0000259" key="11">
    <source>
        <dbReference type="Pfam" id="PF00361"/>
    </source>
</evidence>
<dbReference type="STRING" id="686340.Metal_1965"/>
<sequence length="530" mass="58284">MHFPVNPWAAAAAFPVLTAMTLVPLAAMAAVFCTRTLPAAFRFGFAGACLNVLLSVYLLLVFDAEESGLHLVEQMHFAGLSYAVGVDGVNILFIPLTAVIAFLVMYYIFSHSQKRYHGRTFVACVLGYEAILIGAFASLNVMQFWLWSALELIPVIYLTLHCGTGLHRRWAVDRFLQYWGSALLMTLAGFLLLGFGLIDSEHPLTFDWLTIKRNNAYLHDEALIFVLLFYGFAVRMPLFPFHGWLPILAEQGTVASCAIFLAGLKLGIFAVLRFILPLLPGVAEDWSGLVLTLALISIFYGAVMALLQINIRRLLAFAVISQTGILVIGLFCFNDFGLEGSIMLSIAYGLATAGMLFSVGLIYERTGTAVMPRLGGLFDSNLTLGMLFLISALSTLVKPGTPGFDATHLIIEGTVEEHGWLLAIAILTGNLLAAAFILWAFQRIFLATSRRFAQPYSSLHHPVLKERLITLVICTLLIGTGFYMRPWLRLVDQDAALITKGYPIHSSMPHDHPAGISGSDNVQFEEEQQP</sequence>
<evidence type="ECO:0000256" key="1">
    <source>
        <dbReference type="ARBA" id="ARBA00004127"/>
    </source>
</evidence>
<feature type="transmembrane region" description="Helical" evidence="10">
    <location>
        <begin position="342"/>
        <end position="363"/>
    </location>
</feature>
<reference evidence="12 13" key="1">
    <citation type="journal article" date="2013" name="Genome Announc.">
        <title>Genome Sequence of the Obligate Gammaproteobacterial Methanotroph Methylomicrobium album Strain BG8.</title>
        <authorList>
            <person name="Kits K.D."/>
            <person name="Kalyuzhnaya M.G."/>
            <person name="Klotz M.G."/>
            <person name="Jetten M.S."/>
            <person name="Op den Camp H.J."/>
            <person name="Vuilleumier S."/>
            <person name="Bringel F."/>
            <person name="Dispirito A.A."/>
            <person name="Murrell J.C."/>
            <person name="Bruce D."/>
            <person name="Cheng J.F."/>
            <person name="Copeland A."/>
            <person name="Goodwin L."/>
            <person name="Hauser L."/>
            <person name="Lajus A."/>
            <person name="Land M.L."/>
            <person name="Lapidus A."/>
            <person name="Lucas S."/>
            <person name="Medigue C."/>
            <person name="Pitluck S."/>
            <person name="Woyke T."/>
            <person name="Zeytun A."/>
            <person name="Stein L.Y."/>
        </authorList>
    </citation>
    <scope>NUCLEOTIDE SEQUENCE [LARGE SCALE GENOMIC DNA]</scope>
    <source>
        <strain evidence="12 13">BG8</strain>
    </source>
</reference>
<evidence type="ECO:0000256" key="10">
    <source>
        <dbReference type="SAM" id="Phobius"/>
    </source>
</evidence>
<keyword evidence="5 10" id="KW-1133">Transmembrane helix</keyword>
<dbReference type="GO" id="GO:0003954">
    <property type="term" value="F:NADH dehydrogenase activity"/>
    <property type="evidence" value="ECO:0007669"/>
    <property type="project" value="TreeGrafter"/>
</dbReference>
<dbReference type="GO" id="GO:0008137">
    <property type="term" value="F:NADH dehydrogenase (ubiquinone) activity"/>
    <property type="evidence" value="ECO:0007669"/>
    <property type="project" value="InterPro"/>
</dbReference>
<evidence type="ECO:0000256" key="3">
    <source>
        <dbReference type="ARBA" id="ARBA00019906"/>
    </source>
</evidence>
<comment type="similarity">
    <text evidence="2">Belongs to the complex I subunit 4 family.</text>
</comment>
<evidence type="ECO:0000256" key="2">
    <source>
        <dbReference type="ARBA" id="ARBA00009025"/>
    </source>
</evidence>
<name>H8GPV1_METAL</name>
<keyword evidence="4 9" id="KW-0812">Transmembrane</keyword>
<dbReference type="eggNOG" id="COG1008">
    <property type="taxonomic scope" value="Bacteria"/>
</dbReference>
<protein>
    <recommendedName>
        <fullName evidence="3">NADH-quinone oxidoreductase subunit M</fullName>
    </recommendedName>
    <alternativeName>
        <fullName evidence="7">NADH dehydrogenase I subunit M</fullName>
    </alternativeName>
    <alternativeName>
        <fullName evidence="8">NDH-1 subunit M</fullName>
    </alternativeName>
</protein>
<evidence type="ECO:0000313" key="13">
    <source>
        <dbReference type="Proteomes" id="UP000005090"/>
    </source>
</evidence>
<dbReference type="InterPro" id="IPR003918">
    <property type="entry name" value="NADH_UbQ_OxRdtase"/>
</dbReference>
<feature type="transmembrane region" description="Helical" evidence="10">
    <location>
        <begin position="288"/>
        <end position="307"/>
    </location>
</feature>
<feature type="transmembrane region" description="Helical" evidence="10">
    <location>
        <begin position="40"/>
        <end position="62"/>
    </location>
</feature>
<comment type="subcellular location">
    <subcellularLocation>
        <location evidence="1">Endomembrane system</location>
        <topology evidence="1">Multi-pass membrane protein</topology>
    </subcellularLocation>
    <subcellularLocation>
        <location evidence="9">Membrane</location>
        <topology evidence="9">Multi-pass membrane protein</topology>
    </subcellularLocation>
</comment>
<keyword evidence="13" id="KW-1185">Reference proteome</keyword>
<dbReference type="GO" id="GO:0048039">
    <property type="term" value="F:ubiquinone binding"/>
    <property type="evidence" value="ECO:0007669"/>
    <property type="project" value="TreeGrafter"/>
</dbReference>
<keyword evidence="6 10" id="KW-0472">Membrane</keyword>